<dbReference type="KEGG" id="moc:BB934_01365"/>
<dbReference type="EMBL" id="CP016616">
    <property type="protein sequence ID" value="ANY77032.1"/>
    <property type="molecule type" value="Genomic_DNA"/>
</dbReference>
<evidence type="ECO:0008006" key="2">
    <source>
        <dbReference type="Google" id="ProtNLM"/>
    </source>
</evidence>
<organism evidence="1">
    <name type="scientific">Microvirga ossetica</name>
    <dbReference type="NCBI Taxonomy" id="1882682"/>
    <lineage>
        <taxon>Bacteria</taxon>
        <taxon>Pseudomonadati</taxon>
        <taxon>Pseudomonadota</taxon>
        <taxon>Alphaproteobacteria</taxon>
        <taxon>Hyphomicrobiales</taxon>
        <taxon>Methylobacteriaceae</taxon>
        <taxon>Microvirga</taxon>
    </lineage>
</organism>
<dbReference type="Gene3D" id="3.90.420.10">
    <property type="entry name" value="Oxidoreductase, molybdopterin-binding domain"/>
    <property type="match status" value="1"/>
</dbReference>
<evidence type="ECO:0000313" key="1">
    <source>
        <dbReference type="EMBL" id="ANY77032.1"/>
    </source>
</evidence>
<accession>A0A1B2EAX0</accession>
<reference evidence="1" key="1">
    <citation type="submission" date="2016-07" db="EMBL/GenBank/DDBJ databases">
        <title>Microvirga ossetica sp. nov. a new species of rhizobia isolated from root nodules of the legume species Vicia alpestris Steven originated from North Ossetia region in the Caucasus.</title>
        <authorList>
            <person name="Safronova V.I."/>
            <person name="Kuznetsova I.G."/>
            <person name="Sazanova A.L."/>
            <person name="Belimov A."/>
            <person name="Andronov E."/>
            <person name="Osledkin Y.S."/>
            <person name="Onishchuk O.P."/>
            <person name="Kurchak O.N."/>
            <person name="Shaposhnikov A.I."/>
            <person name="Willems A."/>
            <person name="Tikhonovich I.A."/>
        </authorList>
    </citation>
    <scope>NUCLEOTIDE SEQUENCE [LARGE SCALE GENOMIC DNA]</scope>
    <source>
        <strain evidence="1">V5/3M</strain>
    </source>
</reference>
<dbReference type="RefSeq" id="WP_099508031.1">
    <property type="nucleotide sequence ID" value="NZ_CP016616.1"/>
</dbReference>
<protein>
    <recommendedName>
        <fullName evidence="2">Oxidoreductase molybdopterin-binding domain-containing protein</fullName>
    </recommendedName>
</protein>
<proteinExistence type="predicted"/>
<gene>
    <name evidence="1" type="ORF">BB934_01365</name>
</gene>
<dbReference type="InterPro" id="IPR036374">
    <property type="entry name" value="OxRdtase_Mopterin-bd_sf"/>
</dbReference>
<name>A0A1B2EAX0_9HYPH</name>
<dbReference type="AlphaFoldDB" id="A0A1B2EAX0"/>
<sequence length="168" mass="18629">MLRSAVLLSFFVFVGLGSLSYAAEPLPPAKGPVILTISGKIEQTNSTAGAQFDKEMLEAIGRASITTRSEVSDVPQVFDGVPLRAVLDRVGAKGKAMRATALNDYVSMVPLEDLQFEPIIAMRVDNRLLTVRDKGPLWIVYPRDAHKVLQDTRYDARWVWQLSKLNIE</sequence>
<dbReference type="OrthoDB" id="9798763at2"/>
<dbReference type="SUPFAM" id="SSF56524">
    <property type="entry name" value="Oxidoreductase molybdopterin-binding domain"/>
    <property type="match status" value="1"/>
</dbReference>